<evidence type="ECO:0000256" key="2">
    <source>
        <dbReference type="ARBA" id="ARBA00022827"/>
    </source>
</evidence>
<dbReference type="InterPro" id="IPR036318">
    <property type="entry name" value="FAD-bd_PCMH-like_sf"/>
</dbReference>
<dbReference type="InterPro" id="IPR006094">
    <property type="entry name" value="Oxid_FAD_bind_N"/>
</dbReference>
<dbReference type="EMBL" id="SMFY01000004">
    <property type="protein sequence ID" value="TCK23137.1"/>
    <property type="molecule type" value="Genomic_DNA"/>
</dbReference>
<keyword evidence="5" id="KW-1185">Reference proteome</keyword>
<dbReference type="GO" id="GO:0071949">
    <property type="term" value="F:FAD binding"/>
    <property type="evidence" value="ECO:0007669"/>
    <property type="project" value="InterPro"/>
</dbReference>
<evidence type="ECO:0000259" key="3">
    <source>
        <dbReference type="PROSITE" id="PS51387"/>
    </source>
</evidence>
<keyword evidence="2" id="KW-0274">FAD</keyword>
<dbReference type="PANTHER" id="PTHR11748">
    <property type="entry name" value="D-LACTATE DEHYDROGENASE"/>
    <property type="match status" value="1"/>
</dbReference>
<comment type="caution">
    <text evidence="4">The sequence shown here is derived from an EMBL/GenBank/DDBJ whole genome shotgun (WGS) entry which is preliminary data.</text>
</comment>
<evidence type="ECO:0000313" key="5">
    <source>
        <dbReference type="Proteomes" id="UP000295030"/>
    </source>
</evidence>
<protein>
    <submittedName>
        <fullName evidence="4">FAD/FMN-containing dehydrogenase</fullName>
    </submittedName>
</protein>
<feature type="domain" description="FAD-binding PCMH-type" evidence="3">
    <location>
        <begin position="52"/>
        <end position="225"/>
    </location>
</feature>
<reference evidence="4 5" key="1">
    <citation type="submission" date="2019-03" db="EMBL/GenBank/DDBJ databases">
        <title>Genomic Encyclopedia of Type Strains, Phase IV (KMG-IV): sequencing the most valuable type-strain genomes for metagenomic binning, comparative biology and taxonomic classification.</title>
        <authorList>
            <person name="Goeker M."/>
        </authorList>
    </citation>
    <scope>NUCLEOTIDE SEQUENCE [LARGE SCALE GENOMIC DNA]</scope>
    <source>
        <strain evidence="4 5">DSM 101</strain>
    </source>
</reference>
<dbReference type="GO" id="GO:0008720">
    <property type="term" value="F:D-lactate dehydrogenase (NAD+) activity"/>
    <property type="evidence" value="ECO:0007669"/>
    <property type="project" value="TreeGrafter"/>
</dbReference>
<name>A0A4R1HL58_ANCAQ</name>
<dbReference type="PANTHER" id="PTHR11748:SF119">
    <property type="entry name" value="D-2-HYDROXYGLUTARATE DEHYDROGENASE"/>
    <property type="match status" value="1"/>
</dbReference>
<organism evidence="4 5">
    <name type="scientific">Ancylobacter aquaticus</name>
    <dbReference type="NCBI Taxonomy" id="100"/>
    <lineage>
        <taxon>Bacteria</taxon>
        <taxon>Pseudomonadati</taxon>
        <taxon>Pseudomonadota</taxon>
        <taxon>Alphaproteobacteria</taxon>
        <taxon>Hyphomicrobiales</taxon>
        <taxon>Xanthobacteraceae</taxon>
        <taxon>Ancylobacter</taxon>
    </lineage>
</organism>
<accession>A0A4R1HL58</accession>
<dbReference type="SUPFAM" id="SSF55103">
    <property type="entry name" value="FAD-linked oxidases, C-terminal domain"/>
    <property type="match status" value="1"/>
</dbReference>
<sequence>MSQGKSFSHGKRFDLAALKARLEGIRTEDNPALLRQKSRDFYWYSPTLKRQLDGVVADIVASPVGEEEVLRVLAACFELGIPVTPRGAGTGNYGQAMPLAGGLVLDLSRLDRVLEIAPGRAGAQAGALLADIDAACAPSGQELRLHPSTYRTASIGGFIAGGSGGVGSITWGGLRDLGNILSLRIATMEATPRIFTLSGEEVQKVAHAYGTNGILLEVEMPLAPAYTWIEAIVGFTDFLDAAAYAQALGEQDALLKKLVSVIAAPVPQTAFLRHRRFLPDGMHAVLVMLAPMGCAAFESFTARHGGAMLFRSDLLPPQETKGLPPLYELAWNHTTLRALRVEPSITYLQTLYPHPDPLARLARIHSLLGDELPAHLEFVRFDGRITCFGLPLVRYISDERLDAIVALHEECGIPVFNPHRYTLEEGGMKQTDPAQLAFKRQADPQGLLNPGKMIAWENPAFDFATGRTYLFPGLDSRNAGEAG</sequence>
<dbReference type="SUPFAM" id="SSF56176">
    <property type="entry name" value="FAD-binding/transporter-associated domain-like"/>
    <property type="match status" value="1"/>
</dbReference>
<dbReference type="InterPro" id="IPR016164">
    <property type="entry name" value="FAD-linked_Oxase-like_C"/>
</dbReference>
<dbReference type="Gene3D" id="3.30.465.10">
    <property type="match status" value="1"/>
</dbReference>
<dbReference type="RefSeq" id="WP_245516267.1">
    <property type="nucleotide sequence ID" value="NZ_SMFY01000004.1"/>
</dbReference>
<dbReference type="InterPro" id="IPR016169">
    <property type="entry name" value="FAD-bd_PCMH_sub2"/>
</dbReference>
<evidence type="ECO:0000256" key="1">
    <source>
        <dbReference type="ARBA" id="ARBA00022630"/>
    </source>
</evidence>
<gene>
    <name evidence="4" type="ORF">EV667_3814</name>
</gene>
<dbReference type="Pfam" id="PF01565">
    <property type="entry name" value="FAD_binding_4"/>
    <property type="match status" value="1"/>
</dbReference>
<dbReference type="PROSITE" id="PS51387">
    <property type="entry name" value="FAD_PCMH"/>
    <property type="match status" value="1"/>
</dbReference>
<dbReference type="GO" id="GO:1903457">
    <property type="term" value="P:lactate catabolic process"/>
    <property type="evidence" value="ECO:0007669"/>
    <property type="project" value="TreeGrafter"/>
</dbReference>
<dbReference type="AlphaFoldDB" id="A0A4R1HL58"/>
<evidence type="ECO:0000313" key="4">
    <source>
        <dbReference type="EMBL" id="TCK23137.1"/>
    </source>
</evidence>
<keyword evidence="1" id="KW-0285">Flavoprotein</keyword>
<dbReference type="Proteomes" id="UP000295030">
    <property type="component" value="Unassembled WGS sequence"/>
</dbReference>
<dbReference type="GO" id="GO:0004458">
    <property type="term" value="F:D-lactate dehydrogenase (cytochrome) activity"/>
    <property type="evidence" value="ECO:0007669"/>
    <property type="project" value="TreeGrafter"/>
</dbReference>
<proteinExistence type="predicted"/>
<dbReference type="InterPro" id="IPR016166">
    <property type="entry name" value="FAD-bd_PCMH"/>
</dbReference>